<dbReference type="Proteomes" id="UP001165122">
    <property type="component" value="Unassembled WGS sequence"/>
</dbReference>
<evidence type="ECO:0000313" key="1">
    <source>
        <dbReference type="EMBL" id="GMI15223.1"/>
    </source>
</evidence>
<evidence type="ECO:0000313" key="2">
    <source>
        <dbReference type="Proteomes" id="UP001165122"/>
    </source>
</evidence>
<gene>
    <name evidence="1" type="ORF">TrLO_g9852</name>
</gene>
<dbReference type="EMBL" id="BRXW01000226">
    <property type="protein sequence ID" value="GMI15223.1"/>
    <property type="molecule type" value="Genomic_DNA"/>
</dbReference>
<keyword evidence="2" id="KW-1185">Reference proteome</keyword>
<organism evidence="1 2">
    <name type="scientific">Triparma laevis f. longispina</name>
    <dbReference type="NCBI Taxonomy" id="1714387"/>
    <lineage>
        <taxon>Eukaryota</taxon>
        <taxon>Sar</taxon>
        <taxon>Stramenopiles</taxon>
        <taxon>Ochrophyta</taxon>
        <taxon>Bolidophyceae</taxon>
        <taxon>Parmales</taxon>
        <taxon>Triparmaceae</taxon>
        <taxon>Triparma</taxon>
    </lineage>
</organism>
<sequence length="107" mass="11797">MVVVSNTGVLKDDLLKSKADSSMLDWLACLSDDDLIVSPPAKPLVVVFDLTTDEPSDLRVLIKKMYGKSFKASKDSFTTPTYADLKNLIISRISQQRIASCIYPNAN</sequence>
<dbReference type="AlphaFoldDB" id="A0A9W7FN59"/>
<protein>
    <submittedName>
        <fullName evidence="1">Uncharacterized protein</fullName>
    </submittedName>
</protein>
<reference evidence="2" key="1">
    <citation type="journal article" date="2023" name="Commun. Biol.">
        <title>Genome analysis of Parmales, the sister group of diatoms, reveals the evolutionary specialization of diatoms from phago-mixotrophs to photoautotrophs.</title>
        <authorList>
            <person name="Ban H."/>
            <person name="Sato S."/>
            <person name="Yoshikawa S."/>
            <person name="Yamada K."/>
            <person name="Nakamura Y."/>
            <person name="Ichinomiya M."/>
            <person name="Sato N."/>
            <person name="Blanc-Mathieu R."/>
            <person name="Endo H."/>
            <person name="Kuwata A."/>
            <person name="Ogata H."/>
        </authorList>
    </citation>
    <scope>NUCLEOTIDE SEQUENCE [LARGE SCALE GENOMIC DNA]</scope>
    <source>
        <strain evidence="2">NIES 3700</strain>
    </source>
</reference>
<comment type="caution">
    <text evidence="1">The sequence shown here is derived from an EMBL/GenBank/DDBJ whole genome shotgun (WGS) entry which is preliminary data.</text>
</comment>
<accession>A0A9W7FN59</accession>
<proteinExistence type="predicted"/>
<name>A0A9W7FN59_9STRA</name>